<dbReference type="AlphaFoldDB" id="A0A119CUI9"/>
<dbReference type="EMBL" id="LDUG01000039">
    <property type="protein sequence ID" value="KVW93749.1"/>
    <property type="molecule type" value="Genomic_DNA"/>
</dbReference>
<keyword evidence="4" id="KW-1185">Reference proteome</keyword>
<dbReference type="Pfam" id="PF05433">
    <property type="entry name" value="Rick_17kDa_Anti"/>
    <property type="match status" value="1"/>
</dbReference>
<comment type="caution">
    <text evidence="3">The sequence shown here is derived from an EMBL/GenBank/DDBJ whole genome shotgun (WGS) entry which is preliminary data.</text>
</comment>
<proteinExistence type="predicted"/>
<protein>
    <recommendedName>
        <fullName evidence="2">Glycine zipper 2TM domain-containing protein</fullName>
    </recommendedName>
</protein>
<evidence type="ECO:0000256" key="1">
    <source>
        <dbReference type="SAM" id="MobiDB-lite"/>
    </source>
</evidence>
<reference evidence="3 4" key="1">
    <citation type="journal article" date="2015" name="Appl. Environ. Microbiol.">
        <title>Aerobic and Anaerobic Thiosulfate Oxidation by a Cold-Adapted, Subglacial Chemoautotroph.</title>
        <authorList>
            <person name="Harrold Z.R."/>
            <person name="Skidmore M.L."/>
            <person name="Hamilton T.L."/>
            <person name="Desch L."/>
            <person name="Amada K."/>
            <person name="van Gelder W."/>
            <person name="Glover K."/>
            <person name="Roden E.E."/>
            <person name="Boyd E.S."/>
        </authorList>
    </citation>
    <scope>NUCLEOTIDE SEQUENCE [LARGE SCALE GENOMIC DNA]</scope>
    <source>
        <strain evidence="3 4">RG</strain>
    </source>
</reference>
<dbReference type="InterPro" id="IPR008816">
    <property type="entry name" value="Gly_zipper_2TM_dom"/>
</dbReference>
<feature type="domain" description="Glycine zipper 2TM" evidence="2">
    <location>
        <begin position="39"/>
        <end position="79"/>
    </location>
</feature>
<dbReference type="PATRIC" id="fig|36861.3.peg.2529"/>
<evidence type="ECO:0000259" key="2">
    <source>
        <dbReference type="Pfam" id="PF05433"/>
    </source>
</evidence>
<evidence type="ECO:0000313" key="4">
    <source>
        <dbReference type="Proteomes" id="UP000064243"/>
    </source>
</evidence>
<sequence length="128" mass="12968">MGGTKYGETSSTAASQSDRDGTIAQVENIQVDDNYKLGVGTAVGAVAGGLLGAGVGDSTTATVAGAVIGGVAGTYAESKISKKDAQRITVNMVTGGRVTITQPIDNRLREGMRVRVEGSGENARVVPR</sequence>
<feature type="compositionally biased region" description="Polar residues" evidence="1">
    <location>
        <begin position="7"/>
        <end position="16"/>
    </location>
</feature>
<accession>A0A119CUI9</accession>
<evidence type="ECO:0000313" key="3">
    <source>
        <dbReference type="EMBL" id="KVW93749.1"/>
    </source>
</evidence>
<dbReference type="STRING" id="1123392.GCA_000376425_02515"/>
<feature type="region of interest" description="Disordered" evidence="1">
    <location>
        <begin position="1"/>
        <end position="21"/>
    </location>
</feature>
<organism evidence="3 4">
    <name type="scientific">Thiobacillus denitrificans</name>
    <dbReference type="NCBI Taxonomy" id="36861"/>
    <lineage>
        <taxon>Bacteria</taxon>
        <taxon>Pseudomonadati</taxon>
        <taxon>Pseudomonadota</taxon>
        <taxon>Betaproteobacteria</taxon>
        <taxon>Nitrosomonadales</taxon>
        <taxon>Thiobacillaceae</taxon>
        <taxon>Thiobacillus</taxon>
    </lineage>
</organism>
<dbReference type="GO" id="GO:0019867">
    <property type="term" value="C:outer membrane"/>
    <property type="evidence" value="ECO:0007669"/>
    <property type="project" value="InterPro"/>
</dbReference>
<name>A0A119CUI9_THIDE</name>
<dbReference type="Proteomes" id="UP000064243">
    <property type="component" value="Unassembled WGS sequence"/>
</dbReference>
<gene>
    <name evidence="3" type="ORF">ABW22_13675</name>
</gene>